<dbReference type="AlphaFoldDB" id="A0A8S9MHQ8"/>
<sequence>MSVVGFDWNENYVKKDGDDESENAYIDKFIKKVTDEPELQTCKYIGKSNSPPTKSEHNGSHGSRKSDDMELD</sequence>
<comment type="caution">
    <text evidence="2">The sequence shown here is derived from an EMBL/GenBank/DDBJ whole genome shotgun (WGS) entry which is preliminary data.</text>
</comment>
<proteinExistence type="predicted"/>
<feature type="compositionally biased region" description="Basic and acidic residues" evidence="1">
    <location>
        <begin position="54"/>
        <end position="72"/>
    </location>
</feature>
<name>A0A8S9MHQ8_BRACR</name>
<evidence type="ECO:0000313" key="2">
    <source>
        <dbReference type="EMBL" id="KAF2618482.1"/>
    </source>
</evidence>
<gene>
    <name evidence="2" type="ORF">F2Q68_00040660</name>
</gene>
<accession>A0A8S9MHQ8</accession>
<reference evidence="2" key="1">
    <citation type="submission" date="2019-12" db="EMBL/GenBank/DDBJ databases">
        <title>Genome sequencing and annotation of Brassica cretica.</title>
        <authorList>
            <person name="Studholme D.J."/>
            <person name="Sarris P.F."/>
        </authorList>
    </citation>
    <scope>NUCLEOTIDE SEQUENCE</scope>
    <source>
        <strain evidence="2">PFS-001/15</strain>
        <tissue evidence="2">Leaf</tissue>
    </source>
</reference>
<evidence type="ECO:0000313" key="3">
    <source>
        <dbReference type="Proteomes" id="UP000712281"/>
    </source>
</evidence>
<evidence type="ECO:0000256" key="1">
    <source>
        <dbReference type="SAM" id="MobiDB-lite"/>
    </source>
</evidence>
<feature type="region of interest" description="Disordered" evidence="1">
    <location>
        <begin position="43"/>
        <end position="72"/>
    </location>
</feature>
<dbReference type="Proteomes" id="UP000712281">
    <property type="component" value="Unassembled WGS sequence"/>
</dbReference>
<dbReference type="EMBL" id="QGKW02000007">
    <property type="protein sequence ID" value="KAF2618482.1"/>
    <property type="molecule type" value="Genomic_DNA"/>
</dbReference>
<organism evidence="2 3">
    <name type="scientific">Brassica cretica</name>
    <name type="common">Mustard</name>
    <dbReference type="NCBI Taxonomy" id="69181"/>
    <lineage>
        <taxon>Eukaryota</taxon>
        <taxon>Viridiplantae</taxon>
        <taxon>Streptophyta</taxon>
        <taxon>Embryophyta</taxon>
        <taxon>Tracheophyta</taxon>
        <taxon>Spermatophyta</taxon>
        <taxon>Magnoliopsida</taxon>
        <taxon>eudicotyledons</taxon>
        <taxon>Gunneridae</taxon>
        <taxon>Pentapetalae</taxon>
        <taxon>rosids</taxon>
        <taxon>malvids</taxon>
        <taxon>Brassicales</taxon>
        <taxon>Brassicaceae</taxon>
        <taxon>Brassiceae</taxon>
        <taxon>Brassica</taxon>
    </lineage>
</organism>
<protein>
    <submittedName>
        <fullName evidence="2">Uncharacterized protein</fullName>
    </submittedName>
</protein>